<proteinExistence type="predicted"/>
<accession>A0A6G4U905</accession>
<gene>
    <name evidence="3" type="ORF">G5C51_28285</name>
</gene>
<feature type="region of interest" description="Disordered" evidence="1">
    <location>
        <begin position="83"/>
        <end position="127"/>
    </location>
</feature>
<dbReference type="RefSeq" id="WP_165241128.1">
    <property type="nucleotide sequence ID" value="NZ_JAAKZV010000163.1"/>
</dbReference>
<keyword evidence="4" id="KW-1185">Reference proteome</keyword>
<keyword evidence="2" id="KW-0732">Signal</keyword>
<evidence type="ECO:0000256" key="1">
    <source>
        <dbReference type="SAM" id="MobiDB-lite"/>
    </source>
</evidence>
<feature type="chain" id="PRO_5038731602" description="Secreted protein" evidence="2">
    <location>
        <begin position="25"/>
        <end position="127"/>
    </location>
</feature>
<evidence type="ECO:0008006" key="5">
    <source>
        <dbReference type="Google" id="ProtNLM"/>
    </source>
</evidence>
<name>A0A6G4U905_9ACTN</name>
<feature type="signal peptide" evidence="2">
    <location>
        <begin position="1"/>
        <end position="24"/>
    </location>
</feature>
<reference evidence="3 4" key="1">
    <citation type="submission" date="2020-02" db="EMBL/GenBank/DDBJ databases">
        <title>Whole-genome analyses of novel actinobacteria.</title>
        <authorList>
            <person name="Sahin N."/>
        </authorList>
    </citation>
    <scope>NUCLEOTIDE SEQUENCE [LARGE SCALE GENOMIC DNA]</scope>
    <source>
        <strain evidence="3 4">A7024</strain>
    </source>
</reference>
<dbReference type="AlphaFoldDB" id="A0A6G4U905"/>
<evidence type="ECO:0000256" key="2">
    <source>
        <dbReference type="SAM" id="SignalP"/>
    </source>
</evidence>
<sequence length="127" mass="12511">MSAKKSVKRIAAVAGVAAVLTAGAAPAASAAQLGGDGGSSNCTVKEEGGKEYKYMVDTCQFLGSLIGNDLVHGAVLGKDVSEDKKNEGAGADASATGDASVTLPTDMPGNSEDAPGQTVVEEPASLK</sequence>
<protein>
    <recommendedName>
        <fullName evidence="5">Secreted protein</fullName>
    </recommendedName>
</protein>
<organism evidence="3 4">
    <name type="scientific">Streptomyces coryli</name>
    <dbReference type="NCBI Taxonomy" id="1128680"/>
    <lineage>
        <taxon>Bacteria</taxon>
        <taxon>Bacillati</taxon>
        <taxon>Actinomycetota</taxon>
        <taxon>Actinomycetes</taxon>
        <taxon>Kitasatosporales</taxon>
        <taxon>Streptomycetaceae</taxon>
        <taxon>Streptomyces</taxon>
    </lineage>
</organism>
<dbReference type="Proteomes" id="UP000481583">
    <property type="component" value="Unassembled WGS sequence"/>
</dbReference>
<evidence type="ECO:0000313" key="3">
    <source>
        <dbReference type="EMBL" id="NGN67787.1"/>
    </source>
</evidence>
<comment type="caution">
    <text evidence="3">The sequence shown here is derived from an EMBL/GenBank/DDBJ whole genome shotgun (WGS) entry which is preliminary data.</text>
</comment>
<feature type="compositionally biased region" description="Low complexity" evidence="1">
    <location>
        <begin position="88"/>
        <end position="100"/>
    </location>
</feature>
<evidence type="ECO:0000313" key="4">
    <source>
        <dbReference type="Proteomes" id="UP000481583"/>
    </source>
</evidence>
<dbReference type="EMBL" id="JAAKZV010000163">
    <property type="protein sequence ID" value="NGN67787.1"/>
    <property type="molecule type" value="Genomic_DNA"/>
</dbReference>